<keyword evidence="5" id="KW-1185">Reference proteome</keyword>
<feature type="short sequence motif" description="HXTX 2" evidence="2">
    <location>
        <begin position="119"/>
        <end position="122"/>
    </location>
</feature>
<feature type="active site" description="Proton acceptor" evidence="2">
    <location>
        <position position="119"/>
    </location>
</feature>
<dbReference type="SUPFAM" id="SSF55144">
    <property type="entry name" value="LigT-like"/>
    <property type="match status" value="1"/>
</dbReference>
<sequence length="180" mass="19670">MRTFLALPVPESWITPLARVQAHLRGGRKVDLDDLHLTLAFLDDQPEDRLQALHEELEARALFPAELMPTAYGVIGGGKPRAVVLDIAPTPALTALRENVRRAVRAAGIDLPRERFRPHVTLARYPASAPGDDRLPERLARLGPPEMVPDMAGPVTLWSSVLTPQGPIYEVLSAYPGVPA</sequence>
<comment type="similarity">
    <text evidence="2">Belongs to the 2H phosphoesterase superfamily. ThpR family.</text>
</comment>
<dbReference type="HAMAP" id="MF_01940">
    <property type="entry name" value="RNA_CPDase"/>
    <property type="match status" value="1"/>
</dbReference>
<dbReference type="Gene3D" id="3.90.1140.10">
    <property type="entry name" value="Cyclic phosphodiesterase"/>
    <property type="match status" value="1"/>
</dbReference>
<accession>A0A2Y9B068</accession>
<evidence type="ECO:0000256" key="1">
    <source>
        <dbReference type="ARBA" id="ARBA00022801"/>
    </source>
</evidence>
<evidence type="ECO:0000256" key="2">
    <source>
        <dbReference type="HAMAP-Rule" id="MF_01940"/>
    </source>
</evidence>
<evidence type="ECO:0000313" key="5">
    <source>
        <dbReference type="Proteomes" id="UP000245839"/>
    </source>
</evidence>
<dbReference type="AlphaFoldDB" id="A0A2Y9B068"/>
<gene>
    <name evidence="3" type="ORF">BCF38_11168</name>
    <name evidence="4" type="ORF">SAMN05421539_11168</name>
</gene>
<dbReference type="GO" id="GO:0004113">
    <property type="term" value="F:2',3'-cyclic-nucleotide 3'-phosphodiesterase activity"/>
    <property type="evidence" value="ECO:0007669"/>
    <property type="project" value="InterPro"/>
</dbReference>
<feature type="active site" description="Proton donor" evidence="2">
    <location>
        <position position="36"/>
    </location>
</feature>
<comment type="function">
    <text evidence="2">Hydrolyzes RNA 2',3'-cyclic phosphodiester to an RNA 2'-phosphomonoester.</text>
</comment>
<proteinExistence type="inferred from homology"/>
<dbReference type="EMBL" id="UETC01000011">
    <property type="protein sequence ID" value="SSA49900.1"/>
    <property type="molecule type" value="Genomic_DNA"/>
</dbReference>
<protein>
    <recommendedName>
        <fullName evidence="2">RNA 2',3'-cyclic phosphodiesterase</fullName>
        <shortName evidence="2">RNA 2',3'-CPDase</shortName>
        <ecNumber evidence="2">3.1.4.58</ecNumber>
    </recommendedName>
</protein>
<dbReference type="EMBL" id="QGDJ01000011">
    <property type="protein sequence ID" value="PWJ15051.1"/>
    <property type="molecule type" value="Genomic_DNA"/>
</dbReference>
<dbReference type="RefSeq" id="WP_109565656.1">
    <property type="nucleotide sequence ID" value="NZ_QGDJ01000011.1"/>
</dbReference>
<comment type="catalytic activity">
    <reaction evidence="2">
        <text>a 3'-end 2',3'-cyclophospho-ribonucleotide-RNA + H2O = a 3'-end 2'-phospho-ribonucleotide-RNA + H(+)</text>
        <dbReference type="Rhea" id="RHEA:11828"/>
        <dbReference type="Rhea" id="RHEA-COMP:10464"/>
        <dbReference type="Rhea" id="RHEA-COMP:17353"/>
        <dbReference type="ChEBI" id="CHEBI:15377"/>
        <dbReference type="ChEBI" id="CHEBI:15378"/>
        <dbReference type="ChEBI" id="CHEBI:83064"/>
        <dbReference type="ChEBI" id="CHEBI:173113"/>
        <dbReference type="EC" id="3.1.4.58"/>
    </reaction>
</comment>
<keyword evidence="1 2" id="KW-0378">Hydrolase</keyword>
<reference evidence="4 6" key="1">
    <citation type="submission" date="2016-10" db="EMBL/GenBank/DDBJ databases">
        <authorList>
            <person name="Cai Z."/>
        </authorList>
    </citation>
    <scope>NUCLEOTIDE SEQUENCE [LARGE SCALE GENOMIC DNA]</scope>
    <source>
        <strain evidence="4 6">DSM 25227</strain>
    </source>
</reference>
<dbReference type="InterPro" id="IPR004175">
    <property type="entry name" value="RNA_CPDase"/>
</dbReference>
<dbReference type="InterPro" id="IPR009097">
    <property type="entry name" value="Cyclic_Pdiesterase"/>
</dbReference>
<organism evidence="4 6">
    <name type="scientific">Jannaschia seohaensis</name>
    <dbReference type="NCBI Taxonomy" id="475081"/>
    <lineage>
        <taxon>Bacteria</taxon>
        <taxon>Pseudomonadati</taxon>
        <taxon>Pseudomonadota</taxon>
        <taxon>Alphaproteobacteria</taxon>
        <taxon>Rhodobacterales</taxon>
        <taxon>Roseobacteraceae</taxon>
        <taxon>Jannaschia</taxon>
    </lineage>
</organism>
<evidence type="ECO:0000313" key="4">
    <source>
        <dbReference type="EMBL" id="SSA49900.1"/>
    </source>
</evidence>
<reference evidence="3 5" key="2">
    <citation type="submission" date="2018-03" db="EMBL/GenBank/DDBJ databases">
        <title>Genomic Encyclopedia of Archaeal and Bacterial Type Strains, Phase II (KMG-II): from individual species to whole genera.</title>
        <authorList>
            <person name="Goeker M."/>
        </authorList>
    </citation>
    <scope>NUCLEOTIDE SEQUENCE [LARGE SCALE GENOMIC DNA]</scope>
    <source>
        <strain evidence="3 5">DSM 25227</strain>
    </source>
</reference>
<evidence type="ECO:0000313" key="3">
    <source>
        <dbReference type="EMBL" id="PWJ15051.1"/>
    </source>
</evidence>
<dbReference type="PANTHER" id="PTHR35561:SF1">
    <property type="entry name" value="RNA 2',3'-CYCLIC PHOSPHODIESTERASE"/>
    <property type="match status" value="1"/>
</dbReference>
<evidence type="ECO:0000313" key="6">
    <source>
        <dbReference type="Proteomes" id="UP000251571"/>
    </source>
</evidence>
<keyword evidence="4" id="KW-0436">Ligase</keyword>
<dbReference type="NCBIfam" id="TIGR02258">
    <property type="entry name" value="2_5_ligase"/>
    <property type="match status" value="1"/>
</dbReference>
<dbReference type="PANTHER" id="PTHR35561">
    <property type="entry name" value="RNA 2',3'-CYCLIC PHOSPHODIESTERASE"/>
    <property type="match status" value="1"/>
</dbReference>
<dbReference type="EC" id="3.1.4.58" evidence="2"/>
<dbReference type="GO" id="GO:0016874">
    <property type="term" value="F:ligase activity"/>
    <property type="evidence" value="ECO:0007669"/>
    <property type="project" value="UniProtKB-KW"/>
</dbReference>
<dbReference type="Pfam" id="PF13563">
    <property type="entry name" value="2_5_RNA_ligase2"/>
    <property type="match status" value="1"/>
</dbReference>
<dbReference type="Proteomes" id="UP000245839">
    <property type="component" value="Unassembled WGS sequence"/>
</dbReference>
<feature type="short sequence motif" description="HXTX 1" evidence="2">
    <location>
        <begin position="36"/>
        <end position="39"/>
    </location>
</feature>
<dbReference type="Proteomes" id="UP000251571">
    <property type="component" value="Unassembled WGS sequence"/>
</dbReference>
<dbReference type="OrthoDB" id="9793819at2"/>
<dbReference type="GO" id="GO:0008664">
    <property type="term" value="F:RNA 2',3'-cyclic 3'-phosphodiesterase activity"/>
    <property type="evidence" value="ECO:0007669"/>
    <property type="project" value="UniProtKB-EC"/>
</dbReference>
<name>A0A2Y9B068_9RHOB</name>